<sequence length="194" mass="20720">MHSRTLGVVALACFALSLVGGCAKKEMVKPDQAAPPVAAAPASPAPQPAQPREEPVKAQTITEAPVAVASQTSDTSGRAEAAETSLERIYFEFDAFVLSQTARDTLSRNAEALLKKMPNAKVSIEGHCDERGSDEYNLALGEKRAKAAMSYLITLGVPAARLSIISYGEEKPLDPGHSEEAWAKNRRAEFVIVK</sequence>
<dbReference type="NCBIfam" id="TIGR02802">
    <property type="entry name" value="Pal_lipo"/>
    <property type="match status" value="1"/>
</dbReference>
<evidence type="ECO:0000256" key="4">
    <source>
        <dbReference type="ARBA" id="ARBA00023139"/>
    </source>
</evidence>
<dbReference type="GO" id="GO:0051301">
    <property type="term" value="P:cell division"/>
    <property type="evidence" value="ECO:0007669"/>
    <property type="project" value="UniProtKB-KW"/>
</dbReference>
<dbReference type="EMBL" id="JXBL01000001">
    <property type="protein sequence ID" value="KIE43769.1"/>
    <property type="molecule type" value="Genomic_DNA"/>
</dbReference>
<dbReference type="HAMAP" id="MF_02204">
    <property type="entry name" value="Pal"/>
    <property type="match status" value="1"/>
</dbReference>
<feature type="domain" description="OmpA-like" evidence="10">
    <location>
        <begin position="78"/>
        <end position="194"/>
    </location>
</feature>
<dbReference type="Pfam" id="PF00691">
    <property type="entry name" value="OmpA"/>
    <property type="match status" value="1"/>
</dbReference>
<evidence type="ECO:0000256" key="2">
    <source>
        <dbReference type="ARBA" id="ARBA00022729"/>
    </source>
</evidence>
<dbReference type="SUPFAM" id="SSF103088">
    <property type="entry name" value="OmpA-like"/>
    <property type="match status" value="1"/>
</dbReference>
<keyword evidence="1" id="KW-0132">Cell division</keyword>
<comment type="caution">
    <text evidence="11">The sequence shown here is derived from an EMBL/GenBank/DDBJ whole genome shotgun (WGS) entry which is preliminary data.</text>
</comment>
<dbReference type="InterPro" id="IPR036737">
    <property type="entry name" value="OmpA-like_sf"/>
</dbReference>
<evidence type="ECO:0000256" key="3">
    <source>
        <dbReference type="ARBA" id="ARBA00023136"/>
    </source>
</evidence>
<dbReference type="RefSeq" id="WP_039647549.1">
    <property type="nucleotide sequence ID" value="NZ_JXBL01000001.1"/>
</dbReference>
<keyword evidence="3 8" id="KW-0472">Membrane</keyword>
<dbReference type="InterPro" id="IPR039001">
    <property type="entry name" value="Pal"/>
</dbReference>
<dbReference type="PANTHER" id="PTHR30329:SF21">
    <property type="entry name" value="LIPOPROTEIN YIAD-RELATED"/>
    <property type="match status" value="1"/>
</dbReference>
<evidence type="ECO:0000256" key="9">
    <source>
        <dbReference type="SAM" id="MobiDB-lite"/>
    </source>
</evidence>
<evidence type="ECO:0000256" key="8">
    <source>
        <dbReference type="HAMAP-Rule" id="MF_02204"/>
    </source>
</evidence>
<dbReference type="PROSITE" id="PS51123">
    <property type="entry name" value="OMPA_2"/>
    <property type="match status" value="1"/>
</dbReference>
<dbReference type="GO" id="GO:0009279">
    <property type="term" value="C:cell outer membrane"/>
    <property type="evidence" value="ECO:0007669"/>
    <property type="project" value="UniProtKB-SubCell"/>
</dbReference>
<evidence type="ECO:0000256" key="1">
    <source>
        <dbReference type="ARBA" id="ARBA00022618"/>
    </source>
</evidence>
<keyword evidence="2 8" id="KW-0732">Signal</keyword>
<evidence type="ECO:0000256" key="7">
    <source>
        <dbReference type="ARBA" id="ARBA00023306"/>
    </source>
</evidence>
<reference evidence="11 12" key="1">
    <citation type="submission" date="2015-01" db="EMBL/GenBank/DDBJ databases">
        <title>Genome sequence of the anaerobic bacterium Geobacter soli GSS01, a dissimilatory Fe(III) reducer from soil.</title>
        <authorList>
            <person name="Yang G."/>
            <person name="Zhou S."/>
        </authorList>
    </citation>
    <scope>NUCLEOTIDE SEQUENCE [LARGE SCALE GENOMIC DNA]</scope>
    <source>
        <strain evidence="11 12">GSS01</strain>
    </source>
</reference>
<dbReference type="AlphaFoldDB" id="A0A0C1TSC7"/>
<proteinExistence type="inferred from homology"/>
<evidence type="ECO:0000313" key="12">
    <source>
        <dbReference type="Proteomes" id="UP000031433"/>
    </source>
</evidence>
<feature type="compositionally biased region" description="Low complexity" evidence="9">
    <location>
        <begin position="33"/>
        <end position="42"/>
    </location>
</feature>
<keyword evidence="12" id="KW-1185">Reference proteome</keyword>
<accession>A0A0C1TSC7</accession>
<organism evidence="11 12">
    <name type="scientific">Geobacter soli</name>
    <dbReference type="NCBI Taxonomy" id="1510391"/>
    <lineage>
        <taxon>Bacteria</taxon>
        <taxon>Pseudomonadati</taxon>
        <taxon>Thermodesulfobacteriota</taxon>
        <taxon>Desulfuromonadia</taxon>
        <taxon>Geobacterales</taxon>
        <taxon>Geobacteraceae</taxon>
        <taxon>Geobacter</taxon>
    </lineage>
</organism>
<gene>
    <name evidence="8" type="primary">pal</name>
    <name evidence="11" type="ORF">SE37_14605</name>
</gene>
<dbReference type="PRINTS" id="PR01021">
    <property type="entry name" value="OMPADOMAIN"/>
</dbReference>
<dbReference type="InterPro" id="IPR014169">
    <property type="entry name" value="Pal_lipo_C"/>
</dbReference>
<evidence type="ECO:0000313" key="11">
    <source>
        <dbReference type="EMBL" id="KIE43769.1"/>
    </source>
</evidence>
<dbReference type="PROSITE" id="PS51257">
    <property type="entry name" value="PROKAR_LIPOPROTEIN"/>
    <property type="match status" value="1"/>
</dbReference>
<keyword evidence="7" id="KW-0131">Cell cycle</keyword>
<dbReference type="CDD" id="cd07185">
    <property type="entry name" value="OmpA_C-like"/>
    <property type="match status" value="1"/>
</dbReference>
<name>A0A0C1TSC7_9BACT</name>
<dbReference type="Gene3D" id="3.30.1330.60">
    <property type="entry name" value="OmpA-like domain"/>
    <property type="match status" value="1"/>
</dbReference>
<comment type="subcellular location">
    <subcellularLocation>
        <location evidence="8">Cell outer membrane</location>
        <topology evidence="8">Lipid-anchor</topology>
    </subcellularLocation>
</comment>
<comment type="similarity">
    <text evidence="8">Belongs to the Pal lipoprotein family.</text>
</comment>
<evidence type="ECO:0000256" key="5">
    <source>
        <dbReference type="ARBA" id="ARBA00023237"/>
    </source>
</evidence>
<keyword evidence="6 8" id="KW-0449">Lipoprotein</keyword>
<dbReference type="InterPro" id="IPR006665">
    <property type="entry name" value="OmpA-like"/>
</dbReference>
<evidence type="ECO:0000256" key="6">
    <source>
        <dbReference type="ARBA" id="ARBA00023288"/>
    </source>
</evidence>
<evidence type="ECO:0000259" key="10">
    <source>
        <dbReference type="PROSITE" id="PS51123"/>
    </source>
</evidence>
<dbReference type="Proteomes" id="UP000031433">
    <property type="component" value="Unassembled WGS sequence"/>
</dbReference>
<dbReference type="InterPro" id="IPR050330">
    <property type="entry name" value="Bact_OuterMem_StrucFunc"/>
</dbReference>
<keyword evidence="4 8" id="KW-0564">Palmitate</keyword>
<feature type="region of interest" description="Disordered" evidence="9">
    <location>
        <begin position="33"/>
        <end position="56"/>
    </location>
</feature>
<protein>
    <recommendedName>
        <fullName evidence="8">Peptidoglycan-associated lipoprotein</fullName>
        <shortName evidence="8">PAL</shortName>
    </recommendedName>
</protein>
<dbReference type="InterPro" id="IPR006664">
    <property type="entry name" value="OMP_bac"/>
</dbReference>
<dbReference type="PANTHER" id="PTHR30329">
    <property type="entry name" value="STATOR ELEMENT OF FLAGELLAR MOTOR COMPLEX"/>
    <property type="match status" value="1"/>
</dbReference>
<keyword evidence="5 8" id="KW-0998">Cell outer membrane</keyword>